<dbReference type="STRING" id="1141662.OOA_06091"/>
<dbReference type="OrthoDB" id="9782335at2"/>
<dbReference type="InterPro" id="IPR024072">
    <property type="entry name" value="DHFR-like_dom_sf"/>
</dbReference>
<gene>
    <name evidence="2" type="ORF">OOA_06091</name>
</gene>
<name>K8WQY3_9GAMM</name>
<dbReference type="Pfam" id="PF01872">
    <property type="entry name" value="RibD_C"/>
    <property type="match status" value="1"/>
</dbReference>
<accession>K8WQY3</accession>
<sequence length="177" mass="19876">MKFIVYIATSLDGYIADKNGNIDWLISIDNPEGSDFGYADFMSEIDAIVMGKNTFETVLGFGGEWPFDKPVFVLSQSLTMLPDALPENVKLLQGNPEQIEAALTPYQFERVYVDGGKTVQAFLAENRVDELIVTRIPVLLGDGIPLFCQNDKQINYRHVKTTIYLDSLVKSHYEKSV</sequence>
<dbReference type="InterPro" id="IPR050765">
    <property type="entry name" value="Riboflavin_Biosynth_HTPR"/>
</dbReference>
<dbReference type="PATRIC" id="fig|1141662.3.peg.1235"/>
<protein>
    <submittedName>
        <fullName evidence="2">Dihydrofolate reductase</fullName>
    </submittedName>
</protein>
<dbReference type="RefSeq" id="WP_008911250.1">
    <property type="nucleotide sequence ID" value="NZ_KB233222.1"/>
</dbReference>
<evidence type="ECO:0000259" key="1">
    <source>
        <dbReference type="Pfam" id="PF01872"/>
    </source>
</evidence>
<feature type="domain" description="Bacterial bifunctional deaminase-reductase C-terminal" evidence="1">
    <location>
        <begin position="4"/>
        <end position="161"/>
    </location>
</feature>
<comment type="caution">
    <text evidence="2">The sequence shown here is derived from an EMBL/GenBank/DDBJ whole genome shotgun (WGS) entry which is preliminary data.</text>
</comment>
<reference evidence="2 3" key="1">
    <citation type="journal article" date="2012" name="BMC Genomics">
        <title>Comparative genomics of bacteria in the genus Providencia isolated from wild Drosophila melanogaster.</title>
        <authorList>
            <person name="Galac M.R."/>
            <person name="Lazzaro B.P."/>
        </authorList>
    </citation>
    <scope>NUCLEOTIDE SEQUENCE [LARGE SCALE GENOMIC DNA]</scope>
    <source>
        <strain evidence="2 3">DSM 19968</strain>
    </source>
</reference>
<dbReference type="PANTHER" id="PTHR38011:SF11">
    <property type="entry name" value="2,5-DIAMINO-6-RIBOSYLAMINO-4(3H)-PYRIMIDINONE 5'-PHOSPHATE REDUCTASE"/>
    <property type="match status" value="1"/>
</dbReference>
<evidence type="ECO:0000313" key="3">
    <source>
        <dbReference type="Proteomes" id="UP000009336"/>
    </source>
</evidence>
<dbReference type="HOGENOM" id="CLU_043966_4_2_6"/>
<dbReference type="Gene3D" id="3.40.430.10">
    <property type="entry name" value="Dihydrofolate Reductase, subunit A"/>
    <property type="match status" value="1"/>
</dbReference>
<dbReference type="EMBL" id="AKKL01000016">
    <property type="protein sequence ID" value="EKT63024.1"/>
    <property type="molecule type" value="Genomic_DNA"/>
</dbReference>
<dbReference type="AlphaFoldDB" id="K8WQY3"/>
<dbReference type="PANTHER" id="PTHR38011">
    <property type="entry name" value="DIHYDROFOLATE REDUCTASE FAMILY PROTEIN (AFU_ORTHOLOGUE AFUA_8G06820)"/>
    <property type="match status" value="1"/>
</dbReference>
<dbReference type="GO" id="GO:0008703">
    <property type="term" value="F:5-amino-6-(5-phosphoribosylamino)uracil reductase activity"/>
    <property type="evidence" value="ECO:0007669"/>
    <property type="project" value="InterPro"/>
</dbReference>
<proteinExistence type="predicted"/>
<organism evidence="2 3">
    <name type="scientific">Providencia burhodogranariea DSM 19968</name>
    <dbReference type="NCBI Taxonomy" id="1141662"/>
    <lineage>
        <taxon>Bacteria</taxon>
        <taxon>Pseudomonadati</taxon>
        <taxon>Pseudomonadota</taxon>
        <taxon>Gammaproteobacteria</taxon>
        <taxon>Enterobacterales</taxon>
        <taxon>Morganellaceae</taxon>
        <taxon>Providencia</taxon>
    </lineage>
</organism>
<dbReference type="SUPFAM" id="SSF53597">
    <property type="entry name" value="Dihydrofolate reductase-like"/>
    <property type="match status" value="1"/>
</dbReference>
<dbReference type="GO" id="GO:0009231">
    <property type="term" value="P:riboflavin biosynthetic process"/>
    <property type="evidence" value="ECO:0007669"/>
    <property type="project" value="InterPro"/>
</dbReference>
<dbReference type="Proteomes" id="UP000009336">
    <property type="component" value="Unassembled WGS sequence"/>
</dbReference>
<keyword evidence="3" id="KW-1185">Reference proteome</keyword>
<evidence type="ECO:0000313" key="2">
    <source>
        <dbReference type="EMBL" id="EKT63024.1"/>
    </source>
</evidence>
<dbReference type="eggNOG" id="COG0262">
    <property type="taxonomic scope" value="Bacteria"/>
</dbReference>
<dbReference type="InterPro" id="IPR002734">
    <property type="entry name" value="RibDG_C"/>
</dbReference>